<dbReference type="InterPro" id="IPR018044">
    <property type="entry name" value="Peptidase_S11"/>
</dbReference>
<dbReference type="InterPro" id="IPR012338">
    <property type="entry name" value="Beta-lactam/transpept-like"/>
</dbReference>
<dbReference type="AlphaFoldDB" id="A0A1H3X4R5"/>
<dbReference type="PRINTS" id="PR00725">
    <property type="entry name" value="DADACBPTASE1"/>
</dbReference>
<protein>
    <submittedName>
        <fullName evidence="12">D-alanyl-D-alanine carboxypeptidase</fullName>
    </submittedName>
</protein>
<dbReference type="Pfam" id="PF00768">
    <property type="entry name" value="Peptidase_S11"/>
    <property type="match status" value="1"/>
</dbReference>
<evidence type="ECO:0000256" key="8">
    <source>
        <dbReference type="PIRSR" id="PIRSR618044-2"/>
    </source>
</evidence>
<keyword evidence="2 10" id="KW-0732">Signal</keyword>
<keyword evidence="6" id="KW-0961">Cell wall biogenesis/degradation</keyword>
<dbReference type="GO" id="GO:0071555">
    <property type="term" value="P:cell wall organization"/>
    <property type="evidence" value="ECO:0007669"/>
    <property type="project" value="UniProtKB-KW"/>
</dbReference>
<evidence type="ECO:0000256" key="5">
    <source>
        <dbReference type="ARBA" id="ARBA00022984"/>
    </source>
</evidence>
<evidence type="ECO:0000313" key="12">
    <source>
        <dbReference type="EMBL" id="SDZ93971.1"/>
    </source>
</evidence>
<name>A0A1H3X4R5_9RHOB</name>
<keyword evidence="12" id="KW-0645">Protease</keyword>
<feature type="domain" description="Peptidase S11 D-alanyl-D-alanine carboxypeptidase A N-terminal" evidence="11">
    <location>
        <begin position="28"/>
        <end position="242"/>
    </location>
</feature>
<evidence type="ECO:0000256" key="3">
    <source>
        <dbReference type="ARBA" id="ARBA00022801"/>
    </source>
</evidence>
<sequence length="463" mass="47316">MGSFRWMAAIAAMTILVLSGAALARPTEAVLVMDARSGEVLHASNADERLHPASLTKMMTLYLVFDAIKSGQISVDQRVTVSRAAAAQPPSKIGFRPGQRVRIRELIRAAAVRSANDSAVVLAEAVSGSEAAFAKLMTRRARELGMTGTTFRNASGLTAAGHLSTARDMALLGLRLKRDHAGYFNLFGRESTPAFGRTVWNTNRLLGDYLGANGIKTGYTRAAGFNLVASAERGSKSVIVSYFGGASSKARNSKVAQLLDLGFSRSPERPRAPAGAPSLLTAVLTAPPPEPRPGGAHAGAVAAARAGDALSRGAAAIGAALTPSAANAASFDGAPAARSAGAIPAVAPTPAPNRVVAALVDPTPQAPTRAAPPAPRAGAGGGPWTLTLGAFPARETAIAELAAAALGEMPALARAGREIDVATGASGALYRARLTGLDRETADAACARLIRDGGRCEAVAPQR</sequence>
<evidence type="ECO:0000256" key="1">
    <source>
        <dbReference type="ARBA" id="ARBA00007164"/>
    </source>
</evidence>
<dbReference type="SMR" id="A0A1H3X4R5"/>
<gene>
    <name evidence="12" type="ORF">SAMN05444370_102260</name>
</gene>
<dbReference type="OrthoDB" id="9795979at2"/>
<comment type="similarity">
    <text evidence="1 9">Belongs to the peptidase S11 family.</text>
</comment>
<feature type="active site" description="Acyl-ester intermediate" evidence="7">
    <location>
        <position position="54"/>
    </location>
</feature>
<keyword evidence="5" id="KW-0573">Peptidoglycan synthesis</keyword>
<keyword evidence="4" id="KW-0133">Cell shape</keyword>
<feature type="binding site" evidence="8">
    <location>
        <position position="216"/>
    </location>
    <ligand>
        <name>substrate</name>
    </ligand>
</feature>
<accession>A0A1H3X4R5</accession>
<proteinExistence type="inferred from homology"/>
<feature type="chain" id="PRO_5011627655" evidence="10">
    <location>
        <begin position="25"/>
        <end position="463"/>
    </location>
</feature>
<dbReference type="GO" id="GO:0006508">
    <property type="term" value="P:proteolysis"/>
    <property type="evidence" value="ECO:0007669"/>
    <property type="project" value="InterPro"/>
</dbReference>
<dbReference type="GO" id="GO:0009002">
    <property type="term" value="F:serine-type D-Ala-D-Ala carboxypeptidase activity"/>
    <property type="evidence" value="ECO:0007669"/>
    <property type="project" value="InterPro"/>
</dbReference>
<dbReference type="SUPFAM" id="SSF56601">
    <property type="entry name" value="beta-lactamase/transpeptidase-like"/>
    <property type="match status" value="1"/>
</dbReference>
<evidence type="ECO:0000256" key="2">
    <source>
        <dbReference type="ARBA" id="ARBA00022729"/>
    </source>
</evidence>
<dbReference type="PANTHER" id="PTHR21581:SF6">
    <property type="entry name" value="TRAFFICKING PROTEIN PARTICLE COMPLEX SUBUNIT 12"/>
    <property type="match status" value="1"/>
</dbReference>
<evidence type="ECO:0000259" key="11">
    <source>
        <dbReference type="Pfam" id="PF00768"/>
    </source>
</evidence>
<organism evidence="12 13">
    <name type="scientific">Rubrimonas cliftonensis</name>
    <dbReference type="NCBI Taxonomy" id="89524"/>
    <lineage>
        <taxon>Bacteria</taxon>
        <taxon>Pseudomonadati</taxon>
        <taxon>Pseudomonadota</taxon>
        <taxon>Alphaproteobacteria</taxon>
        <taxon>Rhodobacterales</taxon>
        <taxon>Paracoccaceae</taxon>
        <taxon>Rubrimonas</taxon>
    </lineage>
</organism>
<dbReference type="GO" id="GO:0009252">
    <property type="term" value="P:peptidoglycan biosynthetic process"/>
    <property type="evidence" value="ECO:0007669"/>
    <property type="project" value="UniProtKB-KW"/>
</dbReference>
<dbReference type="GO" id="GO:0008360">
    <property type="term" value="P:regulation of cell shape"/>
    <property type="evidence" value="ECO:0007669"/>
    <property type="project" value="UniProtKB-KW"/>
</dbReference>
<feature type="active site" description="Proton acceptor" evidence="7">
    <location>
        <position position="57"/>
    </location>
</feature>
<evidence type="ECO:0000256" key="4">
    <source>
        <dbReference type="ARBA" id="ARBA00022960"/>
    </source>
</evidence>
<feature type="signal peptide" evidence="10">
    <location>
        <begin position="1"/>
        <end position="24"/>
    </location>
</feature>
<dbReference type="Gene3D" id="3.40.710.10">
    <property type="entry name" value="DD-peptidase/beta-lactamase superfamily"/>
    <property type="match status" value="1"/>
</dbReference>
<keyword evidence="3" id="KW-0378">Hydrolase</keyword>
<keyword evidence="13" id="KW-1185">Reference proteome</keyword>
<feature type="active site" evidence="7">
    <location>
        <position position="114"/>
    </location>
</feature>
<evidence type="ECO:0000256" key="10">
    <source>
        <dbReference type="SAM" id="SignalP"/>
    </source>
</evidence>
<keyword evidence="12" id="KW-0121">Carboxypeptidase</keyword>
<evidence type="ECO:0000313" key="13">
    <source>
        <dbReference type="Proteomes" id="UP000198703"/>
    </source>
</evidence>
<reference evidence="12 13" key="1">
    <citation type="submission" date="2016-10" db="EMBL/GenBank/DDBJ databases">
        <authorList>
            <person name="de Groot N.N."/>
        </authorList>
    </citation>
    <scope>NUCLEOTIDE SEQUENCE [LARGE SCALE GENOMIC DNA]</scope>
    <source>
        <strain evidence="12 13">DSM 15345</strain>
    </source>
</reference>
<dbReference type="STRING" id="89524.SAMN05444370_102260"/>
<evidence type="ECO:0000256" key="9">
    <source>
        <dbReference type="RuleBase" id="RU004016"/>
    </source>
</evidence>
<evidence type="ECO:0000256" key="6">
    <source>
        <dbReference type="ARBA" id="ARBA00023316"/>
    </source>
</evidence>
<dbReference type="InterPro" id="IPR001967">
    <property type="entry name" value="Peptidase_S11_N"/>
</dbReference>
<dbReference type="EMBL" id="FNQM01000002">
    <property type="protein sequence ID" value="SDZ93971.1"/>
    <property type="molecule type" value="Genomic_DNA"/>
</dbReference>
<dbReference type="Proteomes" id="UP000198703">
    <property type="component" value="Unassembled WGS sequence"/>
</dbReference>
<dbReference type="PANTHER" id="PTHR21581">
    <property type="entry name" value="D-ALANYL-D-ALANINE CARBOXYPEPTIDASE"/>
    <property type="match status" value="1"/>
</dbReference>
<evidence type="ECO:0000256" key="7">
    <source>
        <dbReference type="PIRSR" id="PIRSR618044-1"/>
    </source>
</evidence>